<proteinExistence type="predicted"/>
<keyword evidence="2" id="KW-1185">Reference proteome</keyword>
<dbReference type="AlphaFoldDB" id="D7LRP1"/>
<gene>
    <name evidence="1" type="ORF">ARALYDRAFT_666926</name>
</gene>
<sequence>MKFARLTDQLTGGTEQSYSNAAAHTGSYNSKTRSCRFQWRKLQDHESFVLTGFLILKIQFEIIDAYGYFLTNCMMSPPTSSQESRNILISVENKKSQQYGSPLS</sequence>
<evidence type="ECO:0000313" key="1">
    <source>
        <dbReference type="EMBL" id="EFH52808.1"/>
    </source>
</evidence>
<organism evidence="2">
    <name type="scientific">Arabidopsis lyrata subsp. lyrata</name>
    <name type="common">Lyre-leaved rock-cress</name>
    <dbReference type="NCBI Taxonomy" id="81972"/>
    <lineage>
        <taxon>Eukaryota</taxon>
        <taxon>Viridiplantae</taxon>
        <taxon>Streptophyta</taxon>
        <taxon>Embryophyta</taxon>
        <taxon>Tracheophyta</taxon>
        <taxon>Spermatophyta</taxon>
        <taxon>Magnoliopsida</taxon>
        <taxon>eudicotyledons</taxon>
        <taxon>Gunneridae</taxon>
        <taxon>Pentapetalae</taxon>
        <taxon>rosids</taxon>
        <taxon>malvids</taxon>
        <taxon>Brassicales</taxon>
        <taxon>Brassicaceae</taxon>
        <taxon>Camelineae</taxon>
        <taxon>Arabidopsis</taxon>
    </lineage>
</organism>
<dbReference type="HOGENOM" id="CLU_2253803_0_0_1"/>
<reference evidence="2" key="1">
    <citation type="journal article" date="2011" name="Nat. Genet.">
        <title>The Arabidopsis lyrata genome sequence and the basis of rapid genome size change.</title>
        <authorList>
            <person name="Hu T.T."/>
            <person name="Pattyn P."/>
            <person name="Bakker E.G."/>
            <person name="Cao J."/>
            <person name="Cheng J.-F."/>
            <person name="Clark R.M."/>
            <person name="Fahlgren N."/>
            <person name="Fawcett J.A."/>
            <person name="Grimwood J."/>
            <person name="Gundlach H."/>
            <person name="Haberer G."/>
            <person name="Hollister J.D."/>
            <person name="Ossowski S."/>
            <person name="Ottilar R.P."/>
            <person name="Salamov A.A."/>
            <person name="Schneeberger K."/>
            <person name="Spannagl M."/>
            <person name="Wang X."/>
            <person name="Yang L."/>
            <person name="Nasrallah M.E."/>
            <person name="Bergelson J."/>
            <person name="Carrington J.C."/>
            <person name="Gaut B.S."/>
            <person name="Schmutz J."/>
            <person name="Mayer K.F.X."/>
            <person name="Van de Peer Y."/>
            <person name="Grigoriev I.V."/>
            <person name="Nordborg M."/>
            <person name="Weigel D."/>
            <person name="Guo Y.-L."/>
        </authorList>
    </citation>
    <scope>NUCLEOTIDE SEQUENCE [LARGE SCALE GENOMIC DNA]</scope>
    <source>
        <strain evidence="2">cv. MN47</strain>
    </source>
</reference>
<protein>
    <submittedName>
        <fullName evidence="1">Predicted protein</fullName>
    </submittedName>
</protein>
<dbReference type="Proteomes" id="UP000008694">
    <property type="component" value="Unassembled WGS sequence"/>
</dbReference>
<accession>D7LRP1</accession>
<dbReference type="EMBL" id="GL348717">
    <property type="protein sequence ID" value="EFH52808.1"/>
    <property type="molecule type" value="Genomic_DNA"/>
</dbReference>
<evidence type="ECO:0000313" key="2">
    <source>
        <dbReference type="Proteomes" id="UP000008694"/>
    </source>
</evidence>
<name>D7LRP1_ARALL</name>
<dbReference type="Gramene" id="Al_scaffold_0005_2961">
    <property type="protein sequence ID" value="Al_scaffold_0005_2961"/>
    <property type="gene ID" value="Al_scaffold_0005_2961"/>
</dbReference>